<sequence>MKKNCLGCKKDKPVSDFGTTGNARALCSKCRSARVVTNKKSGGKGFADAIGDFFDGIGDLFS</sequence>
<dbReference type="RefSeq" id="YP_009839820.1">
    <property type="nucleotide sequence ID" value="NC_048722.1"/>
</dbReference>
<dbReference type="EMBL" id="MH576968">
    <property type="protein sequence ID" value="AXH67313.1"/>
    <property type="molecule type" value="Genomic_DNA"/>
</dbReference>
<evidence type="ECO:0000313" key="2">
    <source>
        <dbReference type="Proteomes" id="UP000260216"/>
    </source>
</evidence>
<gene>
    <name evidence="1" type="primary">152</name>
    <name evidence="1" type="ORF">SEA_WOFFORD_152</name>
</gene>
<protein>
    <submittedName>
        <fullName evidence="1">Uncharacterized protein</fullName>
    </submittedName>
</protein>
<dbReference type="KEGG" id="vg:55609560"/>
<name>A0A345M9Z2_9CAUD</name>
<evidence type="ECO:0000313" key="1">
    <source>
        <dbReference type="EMBL" id="AXH67313.1"/>
    </source>
</evidence>
<accession>A0A345M9Z2</accession>
<reference evidence="1 2" key="1">
    <citation type="submission" date="2018-07" db="EMBL/GenBank/DDBJ databases">
        <authorList>
            <person name="Wofford K.M."/>
            <person name="Typhair T.J."/>
            <person name="Gonzales M.A."/>
            <person name="Castillo J.C."/>
            <person name="Smith B.R."/>
            <person name="Klug H.M."/>
            <person name="Hughes L.E."/>
            <person name="Garlena R.A."/>
            <person name="Russell D.A."/>
            <person name="Pope W.H."/>
            <person name="Jacobs-Sera D."/>
            <person name="Hatfull G.F."/>
        </authorList>
    </citation>
    <scope>NUCLEOTIDE SEQUENCE [LARGE SCALE GENOMIC DNA]</scope>
</reference>
<proteinExistence type="predicted"/>
<dbReference type="Proteomes" id="UP000260216">
    <property type="component" value="Segment"/>
</dbReference>
<dbReference type="GeneID" id="55609560"/>
<organism evidence="1 2">
    <name type="scientific">Streptomyces phage Wofford</name>
    <dbReference type="NCBI Taxonomy" id="2283267"/>
    <lineage>
        <taxon>Viruses</taxon>
        <taxon>Duplodnaviria</taxon>
        <taxon>Heunggongvirae</taxon>
        <taxon>Uroviricota</taxon>
        <taxon>Caudoviricetes</taxon>
        <taxon>Stanwilliamsviridae</taxon>
        <taxon>Boydwoodruffvirinae</taxon>
        <taxon>Karimacvirus</taxon>
        <taxon>Karimacvirus wofford</taxon>
        <taxon>Streptomyces virus Wofford</taxon>
    </lineage>
</organism>
<keyword evidence="2" id="KW-1185">Reference proteome</keyword>